<accession>A0ACA9YBX8</accession>
<dbReference type="Proteomes" id="UP001152531">
    <property type="component" value="Unassembled WGS sequence"/>
</dbReference>
<protein>
    <submittedName>
        <fullName evidence="1">Mitochondrial inner membrane magnesium transporter Mfm1p</fullName>
    </submittedName>
</protein>
<proteinExistence type="predicted"/>
<keyword evidence="2" id="KW-1185">Reference proteome</keyword>
<sequence>MSLTPIYIHTHRRLFGLGSFIRGIGTLKSSIRTFQYRQFSNGRFSYQDFNDSLRDALLTKSLTANKTVEEFIRCTVFDKHGDLVVQGKDLRRSDFMKSNGLVSRDLRKISKHNATQSVNYINLEVVPTIFTRNDCILLNLLNIRAMIKSDQVVLFDYHPSESSYLGTTGSKAGLNDSSNFYDTLIKELQQGLSRATETTTSGSLVYEVRALEIILNHVVKNLNTEMNVQTNALRNLLDNLEDSIESNKLRYLLIHSKRMTEFHRKASLVKDSLDLILSDDELLHSLYLSEMAANKENSHAEIELLIESYYVTVDEIVQKVSNLLNQTKSTNEIINIILDSNRNEMMLLSLKFGVGLLSMGFALYIAALYGMNLENFIEETEFGFPVVVSFSSVLLVFLILVSVARLRRVSKITMTGKGSDDRFRH</sequence>
<dbReference type="EMBL" id="CALSDN010000009">
    <property type="protein sequence ID" value="CAH6722460.1"/>
    <property type="molecule type" value="Genomic_DNA"/>
</dbReference>
<organism evidence="1 2">
    <name type="scientific">[Candida] jaroonii</name>
    <dbReference type="NCBI Taxonomy" id="467808"/>
    <lineage>
        <taxon>Eukaryota</taxon>
        <taxon>Fungi</taxon>
        <taxon>Dikarya</taxon>
        <taxon>Ascomycota</taxon>
        <taxon>Saccharomycotina</taxon>
        <taxon>Pichiomycetes</taxon>
        <taxon>Debaryomycetaceae</taxon>
        <taxon>Yamadazyma</taxon>
    </lineage>
</organism>
<evidence type="ECO:0000313" key="2">
    <source>
        <dbReference type="Proteomes" id="UP001152531"/>
    </source>
</evidence>
<reference evidence="1" key="1">
    <citation type="submission" date="2022-06" db="EMBL/GenBank/DDBJ databases">
        <authorList>
            <person name="Legras J.-L."/>
            <person name="Devillers H."/>
            <person name="Grondin C."/>
        </authorList>
    </citation>
    <scope>NUCLEOTIDE SEQUENCE</scope>
    <source>
        <strain evidence="1">CLIB 1444</strain>
    </source>
</reference>
<evidence type="ECO:0000313" key="1">
    <source>
        <dbReference type="EMBL" id="CAH6722460.1"/>
    </source>
</evidence>
<comment type="caution">
    <text evidence="1">The sequence shown here is derived from an EMBL/GenBank/DDBJ whole genome shotgun (WGS) entry which is preliminary data.</text>
</comment>
<name>A0ACA9YBX8_9ASCO</name>
<gene>
    <name evidence="1" type="ORF">CLIB1444_09S04060</name>
</gene>